<evidence type="ECO:0000313" key="2">
    <source>
        <dbReference type="Proteomes" id="UP001629214"/>
    </source>
</evidence>
<protein>
    <submittedName>
        <fullName evidence="1">Uncharacterized protein</fullName>
    </submittedName>
</protein>
<gene>
    <name evidence="1" type="ORF">PQR63_15550</name>
</gene>
<organism evidence="1 2">
    <name type="scientific">Herbaspirillum rhizosphaerae</name>
    <dbReference type="NCBI Taxonomy" id="346179"/>
    <lineage>
        <taxon>Bacteria</taxon>
        <taxon>Pseudomonadati</taxon>
        <taxon>Pseudomonadota</taxon>
        <taxon>Betaproteobacteria</taxon>
        <taxon>Burkholderiales</taxon>
        <taxon>Oxalobacteraceae</taxon>
        <taxon>Herbaspirillum</taxon>
    </lineage>
</organism>
<keyword evidence="2" id="KW-1185">Reference proteome</keyword>
<dbReference type="Proteomes" id="UP001629214">
    <property type="component" value="Unassembled WGS sequence"/>
</dbReference>
<comment type="caution">
    <text evidence="1">The sequence shown here is derived from an EMBL/GenBank/DDBJ whole genome shotgun (WGS) entry which is preliminary data.</text>
</comment>
<evidence type="ECO:0000313" key="1">
    <source>
        <dbReference type="EMBL" id="MFL9879814.1"/>
    </source>
</evidence>
<dbReference type="RefSeq" id="WP_408168910.1">
    <property type="nucleotide sequence ID" value="NZ_JAQQFR010000010.1"/>
</dbReference>
<name>A0ABW8Z9L3_9BURK</name>
<proteinExistence type="predicted"/>
<reference evidence="1 2" key="1">
    <citation type="journal article" date="2024" name="Chem. Sci.">
        <title>Discovery of megapolipeptins by genome mining of a Burkholderiales bacteria collection.</title>
        <authorList>
            <person name="Paulo B.S."/>
            <person name="Recchia M.J.J."/>
            <person name="Lee S."/>
            <person name="Fergusson C.H."/>
            <person name="Romanowski S.B."/>
            <person name="Hernandez A."/>
            <person name="Krull N."/>
            <person name="Liu D.Y."/>
            <person name="Cavanagh H."/>
            <person name="Bos A."/>
            <person name="Gray C.A."/>
            <person name="Murphy B.T."/>
            <person name="Linington R.G."/>
            <person name="Eustaquio A.S."/>
        </authorList>
    </citation>
    <scope>NUCLEOTIDE SEQUENCE [LARGE SCALE GENOMIC DNA]</scope>
    <source>
        <strain evidence="1 2">RL21-008-BIB-B</strain>
    </source>
</reference>
<accession>A0ABW8Z9L3</accession>
<dbReference type="EMBL" id="JAQQFR010000010">
    <property type="protein sequence ID" value="MFL9879814.1"/>
    <property type="molecule type" value="Genomic_DNA"/>
</dbReference>
<sequence length="173" mass="18478">MAIALTVICVAENARATDAVSAASVSPAYAPVKAQVCTDCKINVPAGMIPQRGVVLSNGSFATPVGYWEMVDIDQHKMTRFITQLNASTHKLDVVQSRTVLLSDGDVAAVIELANAVWRFPQKLPAEQSTDVVWGVDLFDGAVARKEFGVGQVQGDGANLKAALAQIWQRLAR</sequence>